<dbReference type="EMBL" id="CM007902">
    <property type="protein sequence ID" value="OTG00864.1"/>
    <property type="molecule type" value="Genomic_DNA"/>
</dbReference>
<dbReference type="PANTHER" id="PTHR23048">
    <property type="entry name" value="MYOSIN LIGHT CHAIN 1, 3"/>
    <property type="match status" value="1"/>
</dbReference>
<feature type="domain" description="EF-hand" evidence="6">
    <location>
        <begin position="336"/>
        <end position="369"/>
    </location>
</feature>
<dbReference type="PANTHER" id="PTHR23048:SF0">
    <property type="entry name" value="CALMODULIN LIKE 3"/>
    <property type="match status" value="1"/>
</dbReference>
<keyword evidence="2" id="KW-0488">Methylation</keyword>
<evidence type="ECO:0000313" key="7">
    <source>
        <dbReference type="EMBL" id="KAF5772121.1"/>
    </source>
</evidence>
<evidence type="ECO:0000256" key="3">
    <source>
        <dbReference type="ARBA" id="ARBA00022737"/>
    </source>
</evidence>
<dbReference type="SMART" id="SM00054">
    <property type="entry name" value="EFh"/>
    <property type="match status" value="4"/>
</dbReference>
<evidence type="ECO:0000313" key="8">
    <source>
        <dbReference type="EMBL" id="OTG00864.1"/>
    </source>
</evidence>
<dbReference type="SUPFAM" id="SSF47473">
    <property type="entry name" value="EF-hand"/>
    <property type="match status" value="1"/>
</dbReference>
<dbReference type="InterPro" id="IPR011992">
    <property type="entry name" value="EF-hand-dom_pair"/>
</dbReference>
<organism evidence="8 9">
    <name type="scientific">Helianthus annuus</name>
    <name type="common">Common sunflower</name>
    <dbReference type="NCBI Taxonomy" id="4232"/>
    <lineage>
        <taxon>Eukaryota</taxon>
        <taxon>Viridiplantae</taxon>
        <taxon>Streptophyta</taxon>
        <taxon>Embryophyta</taxon>
        <taxon>Tracheophyta</taxon>
        <taxon>Spermatophyta</taxon>
        <taxon>Magnoliopsida</taxon>
        <taxon>eudicotyledons</taxon>
        <taxon>Gunneridae</taxon>
        <taxon>Pentapetalae</taxon>
        <taxon>asterids</taxon>
        <taxon>campanulids</taxon>
        <taxon>Asterales</taxon>
        <taxon>Asteraceae</taxon>
        <taxon>Asteroideae</taxon>
        <taxon>Heliantheae alliance</taxon>
        <taxon>Heliantheae</taxon>
        <taxon>Helianthus</taxon>
    </lineage>
</organism>
<evidence type="ECO:0000256" key="5">
    <source>
        <dbReference type="SAM" id="MobiDB-lite"/>
    </source>
</evidence>
<dbReference type="Pfam" id="PF13499">
    <property type="entry name" value="EF-hand_7"/>
    <property type="match status" value="2"/>
</dbReference>
<evidence type="ECO:0000313" key="9">
    <source>
        <dbReference type="Proteomes" id="UP000215914"/>
    </source>
</evidence>
<dbReference type="InParanoid" id="A0A251SQ50"/>
<evidence type="ECO:0000256" key="1">
    <source>
        <dbReference type="ARBA" id="ARBA00009763"/>
    </source>
</evidence>
<gene>
    <name evidence="8" type="ORF">HannXRQ_Chr13g0395791</name>
    <name evidence="7" type="ORF">HanXRQr2_Chr13g0573031</name>
</gene>
<keyword evidence="4" id="KW-0106">Calcium</keyword>
<feature type="compositionally biased region" description="Polar residues" evidence="5">
    <location>
        <begin position="49"/>
        <end position="61"/>
    </location>
</feature>
<feature type="compositionally biased region" description="Low complexity" evidence="5">
    <location>
        <begin position="21"/>
        <end position="40"/>
    </location>
</feature>
<dbReference type="InterPro" id="IPR018247">
    <property type="entry name" value="EF_Hand_1_Ca_BS"/>
</dbReference>
<protein>
    <submittedName>
        <fullName evidence="7">EF-hand domain pair protein CML</fullName>
    </submittedName>
    <submittedName>
        <fullName evidence="8">Putative EF-hand domain pair</fullName>
    </submittedName>
</protein>
<dbReference type="OrthoDB" id="26525at2759"/>
<evidence type="ECO:0000259" key="6">
    <source>
        <dbReference type="PROSITE" id="PS50222"/>
    </source>
</evidence>
<evidence type="ECO:0000256" key="2">
    <source>
        <dbReference type="ARBA" id="ARBA00022481"/>
    </source>
</evidence>
<sequence>MKLTAKINPKNLFTSKKRNTLSRSQTSSFDSSVTTSSDSPESSHRSKSISNGAATPTSVLPENSRELSFDNSNKTSTVSRSQSSSFDLSNTTSSDSPESSNHHKSDSNSVLPEDSREISSDNSKNLFVSNKSITVSRSETSITTSFDSPESSNHHKSDPKSKSNGSCEISSDNSNNLFRSETSSFDSQITTSSDLPESSNRHKSDSKSNGSTTPTSVLPTQSHEISSDDLQYELTQAFRLIDTDNDGKITRSELESLLLRIGVTQSELTIMINDIDLDGDGTISLEEFGVISSAFGPPSCDDEIRGAFEFFDADNDGMITAGELLAVFQAIGDGRCTLEDCKRMINSVDVNGDGVVCFEDFARMMETQV</sequence>
<dbReference type="FunFam" id="1.10.238.10:FF:000003">
    <property type="entry name" value="Calmodulin A"/>
    <property type="match status" value="1"/>
</dbReference>
<feature type="domain" description="EF-hand" evidence="6">
    <location>
        <begin position="299"/>
        <end position="334"/>
    </location>
</feature>
<feature type="region of interest" description="Disordered" evidence="5">
    <location>
        <begin position="1"/>
        <end position="226"/>
    </location>
</feature>
<evidence type="ECO:0000256" key="4">
    <source>
        <dbReference type="ARBA" id="ARBA00022837"/>
    </source>
</evidence>
<feature type="compositionally biased region" description="Polar residues" evidence="5">
    <location>
        <begin position="162"/>
        <end position="198"/>
    </location>
</feature>
<feature type="compositionally biased region" description="Polar residues" evidence="5">
    <location>
        <begin position="207"/>
        <end position="224"/>
    </location>
</feature>
<feature type="compositionally biased region" description="Low complexity" evidence="5">
    <location>
        <begin position="72"/>
        <end position="99"/>
    </location>
</feature>
<feature type="domain" description="EF-hand" evidence="6">
    <location>
        <begin position="233"/>
        <end position="264"/>
    </location>
</feature>
<reference evidence="8" key="2">
    <citation type="submission" date="2017-02" db="EMBL/GenBank/DDBJ databases">
        <title>Sunflower complete genome.</title>
        <authorList>
            <person name="Langlade N."/>
            <person name="Munos S."/>
        </authorList>
    </citation>
    <scope>NUCLEOTIDE SEQUENCE [LARGE SCALE GENOMIC DNA]</scope>
    <source>
        <tissue evidence="8">Leaves</tissue>
    </source>
</reference>
<keyword evidence="3" id="KW-0677">Repeat</keyword>
<dbReference type="Gramene" id="mRNA:HanXRQr2_Chr13g0573031">
    <property type="protein sequence ID" value="CDS:HanXRQr2_Chr13g0573031.1"/>
    <property type="gene ID" value="HanXRQr2_Chr13g0573031"/>
</dbReference>
<reference evidence="7" key="3">
    <citation type="submission" date="2020-06" db="EMBL/GenBank/DDBJ databases">
        <title>Helianthus annuus Genome sequencing and assembly Release 2.</title>
        <authorList>
            <person name="Gouzy J."/>
            <person name="Langlade N."/>
            <person name="Munos S."/>
        </authorList>
    </citation>
    <scope>NUCLEOTIDE SEQUENCE</scope>
    <source>
        <tissue evidence="7">Leaves</tissue>
    </source>
</reference>
<dbReference type="CDD" id="cd00051">
    <property type="entry name" value="EFh"/>
    <property type="match status" value="2"/>
</dbReference>
<dbReference type="AlphaFoldDB" id="A0A251SQ50"/>
<dbReference type="GO" id="GO:0005509">
    <property type="term" value="F:calcium ion binding"/>
    <property type="evidence" value="ECO:0000318"/>
    <property type="project" value="GO_Central"/>
</dbReference>
<dbReference type="InterPro" id="IPR050230">
    <property type="entry name" value="CALM/Myosin/TropC-like"/>
</dbReference>
<feature type="compositionally biased region" description="Basic and acidic residues" evidence="5">
    <location>
        <begin position="152"/>
        <end position="161"/>
    </location>
</feature>
<feature type="compositionally biased region" description="Polar residues" evidence="5">
    <location>
        <begin position="120"/>
        <end position="151"/>
    </location>
</feature>
<dbReference type="InterPro" id="IPR002048">
    <property type="entry name" value="EF_hand_dom"/>
</dbReference>
<dbReference type="EMBL" id="MNCJ02000328">
    <property type="protein sequence ID" value="KAF5772121.1"/>
    <property type="molecule type" value="Genomic_DNA"/>
</dbReference>
<dbReference type="STRING" id="4232.A0A251SQ50"/>
<name>A0A251SQ50_HELAN</name>
<dbReference type="PROSITE" id="PS00018">
    <property type="entry name" value="EF_HAND_1"/>
    <property type="match status" value="4"/>
</dbReference>
<dbReference type="Gene3D" id="1.10.238.10">
    <property type="entry name" value="EF-hand"/>
    <property type="match status" value="2"/>
</dbReference>
<dbReference type="Proteomes" id="UP000215914">
    <property type="component" value="Chromosome 13"/>
</dbReference>
<feature type="domain" description="EF-hand" evidence="6">
    <location>
        <begin position="265"/>
        <end position="298"/>
    </location>
</feature>
<dbReference type="PROSITE" id="PS50222">
    <property type="entry name" value="EF_HAND_2"/>
    <property type="match status" value="4"/>
</dbReference>
<keyword evidence="9" id="KW-1185">Reference proteome</keyword>
<comment type="similarity">
    <text evidence="1">Belongs to the calmodulin family.</text>
</comment>
<reference evidence="7 9" key="1">
    <citation type="journal article" date="2017" name="Nature">
        <title>The sunflower genome provides insights into oil metabolism, flowering and Asterid evolution.</title>
        <authorList>
            <person name="Badouin H."/>
            <person name="Gouzy J."/>
            <person name="Grassa C.J."/>
            <person name="Murat F."/>
            <person name="Staton S.E."/>
            <person name="Cottret L."/>
            <person name="Lelandais-Briere C."/>
            <person name="Owens G.L."/>
            <person name="Carrere S."/>
            <person name="Mayjonade B."/>
            <person name="Legrand L."/>
            <person name="Gill N."/>
            <person name="Kane N.C."/>
            <person name="Bowers J.E."/>
            <person name="Hubner S."/>
            <person name="Bellec A."/>
            <person name="Berard A."/>
            <person name="Berges H."/>
            <person name="Blanchet N."/>
            <person name="Boniface M.C."/>
            <person name="Brunel D."/>
            <person name="Catrice O."/>
            <person name="Chaidir N."/>
            <person name="Claudel C."/>
            <person name="Donnadieu C."/>
            <person name="Faraut T."/>
            <person name="Fievet G."/>
            <person name="Helmstetter N."/>
            <person name="King M."/>
            <person name="Knapp S.J."/>
            <person name="Lai Z."/>
            <person name="Le Paslier M.C."/>
            <person name="Lippi Y."/>
            <person name="Lorenzon L."/>
            <person name="Mandel J.R."/>
            <person name="Marage G."/>
            <person name="Marchand G."/>
            <person name="Marquand E."/>
            <person name="Bret-Mestries E."/>
            <person name="Morien E."/>
            <person name="Nambeesan S."/>
            <person name="Nguyen T."/>
            <person name="Pegot-Espagnet P."/>
            <person name="Pouilly N."/>
            <person name="Raftis F."/>
            <person name="Sallet E."/>
            <person name="Schiex T."/>
            <person name="Thomas J."/>
            <person name="Vandecasteele C."/>
            <person name="Vares D."/>
            <person name="Vear F."/>
            <person name="Vautrin S."/>
            <person name="Crespi M."/>
            <person name="Mangin B."/>
            <person name="Burke J.M."/>
            <person name="Salse J."/>
            <person name="Munos S."/>
            <person name="Vincourt P."/>
            <person name="Rieseberg L.H."/>
            <person name="Langlade N.B."/>
        </authorList>
    </citation>
    <scope>NUCLEOTIDE SEQUENCE [LARGE SCALE GENOMIC DNA]</scope>
    <source>
        <strain evidence="9">cv. SF193</strain>
        <tissue evidence="7">Leaves</tissue>
    </source>
</reference>
<proteinExistence type="inferred from homology"/>
<accession>A0A251SQ50</accession>